<reference evidence="2" key="1">
    <citation type="submission" date="2022-11" db="UniProtKB">
        <authorList>
            <consortium name="WormBaseParasite"/>
        </authorList>
    </citation>
    <scope>IDENTIFICATION</scope>
</reference>
<evidence type="ECO:0000313" key="1">
    <source>
        <dbReference type="Proteomes" id="UP000887579"/>
    </source>
</evidence>
<sequence>MAATIPEKLYEKAEEYWATQASDVDGMLGGFEKLHIPDVNDSKKFIADLRKSKLLIGNEVAVDCGSGIGRVTKHLLLPAFKTVDMVDVTESFIENSAKYIGDLNSRAGNKFVQGLQDFEPIEGRYDLIWIQWVSGHLTDEDFIQFFQRCIKGIKSQGCIVLKENVASGKRDFDAIDNSWTRPESEILSLFEQAGLDVVVNRKQHNFPQGMYEVRMFALKPSKNDSN</sequence>
<evidence type="ECO:0000313" key="2">
    <source>
        <dbReference type="WBParaSite" id="ES5_v2.g9923.t1"/>
    </source>
</evidence>
<name>A0AC34GY57_9BILA</name>
<organism evidence="1 2">
    <name type="scientific">Panagrolaimus sp. ES5</name>
    <dbReference type="NCBI Taxonomy" id="591445"/>
    <lineage>
        <taxon>Eukaryota</taxon>
        <taxon>Metazoa</taxon>
        <taxon>Ecdysozoa</taxon>
        <taxon>Nematoda</taxon>
        <taxon>Chromadorea</taxon>
        <taxon>Rhabditida</taxon>
        <taxon>Tylenchina</taxon>
        <taxon>Panagrolaimomorpha</taxon>
        <taxon>Panagrolaimoidea</taxon>
        <taxon>Panagrolaimidae</taxon>
        <taxon>Panagrolaimus</taxon>
    </lineage>
</organism>
<dbReference type="WBParaSite" id="ES5_v2.g9923.t1">
    <property type="protein sequence ID" value="ES5_v2.g9923.t1"/>
    <property type="gene ID" value="ES5_v2.g9923"/>
</dbReference>
<protein>
    <submittedName>
        <fullName evidence="2">Uncharacterized protein</fullName>
    </submittedName>
</protein>
<dbReference type="Proteomes" id="UP000887579">
    <property type="component" value="Unplaced"/>
</dbReference>
<proteinExistence type="predicted"/>
<accession>A0AC34GY57</accession>